<organism evidence="1 2">
    <name type="scientific">Spartinivicinus poritis</name>
    <dbReference type="NCBI Taxonomy" id="2994640"/>
    <lineage>
        <taxon>Bacteria</taxon>
        <taxon>Pseudomonadati</taxon>
        <taxon>Pseudomonadota</taxon>
        <taxon>Gammaproteobacteria</taxon>
        <taxon>Oceanospirillales</taxon>
        <taxon>Zooshikellaceae</taxon>
        <taxon>Spartinivicinus</taxon>
    </lineage>
</organism>
<protein>
    <submittedName>
        <fullName evidence="1">Uncharacterized protein</fullName>
    </submittedName>
</protein>
<comment type="caution">
    <text evidence="1">The sequence shown here is derived from an EMBL/GenBank/DDBJ whole genome shotgun (WGS) entry which is preliminary data.</text>
</comment>
<name>A0ABT5U476_9GAMM</name>
<accession>A0ABT5U476</accession>
<evidence type="ECO:0000313" key="1">
    <source>
        <dbReference type="EMBL" id="MDE1461025.1"/>
    </source>
</evidence>
<evidence type="ECO:0000313" key="2">
    <source>
        <dbReference type="Proteomes" id="UP001528823"/>
    </source>
</evidence>
<proteinExistence type="predicted"/>
<dbReference type="RefSeq" id="WP_274687394.1">
    <property type="nucleotide sequence ID" value="NZ_JAPMOU010000003.1"/>
</dbReference>
<dbReference type="Proteomes" id="UP001528823">
    <property type="component" value="Unassembled WGS sequence"/>
</dbReference>
<keyword evidence="2" id="KW-1185">Reference proteome</keyword>
<dbReference type="EMBL" id="JAPMOU010000003">
    <property type="protein sequence ID" value="MDE1461025.1"/>
    <property type="molecule type" value="Genomic_DNA"/>
</dbReference>
<gene>
    <name evidence="1" type="ORF">ORQ98_03475</name>
</gene>
<reference evidence="1 2" key="1">
    <citation type="submission" date="2022-11" db="EMBL/GenBank/DDBJ databases">
        <title>Spartinivicinus poritis sp. nov., isolated from scleractinian coral Porites lutea.</title>
        <authorList>
            <person name="Zhang G."/>
            <person name="Cai L."/>
            <person name="Wei Q."/>
        </authorList>
    </citation>
    <scope>NUCLEOTIDE SEQUENCE [LARGE SCALE GENOMIC DNA]</scope>
    <source>
        <strain evidence="1 2">A2-2</strain>
    </source>
</reference>
<sequence length="65" mass="7237">MHKKNAFEGREPLNVLRVMDGLSMFSSADKPADLTGAYPINLPSNCMNNNLVKSMMVIQCTTVEY</sequence>